<protein>
    <submittedName>
        <fullName evidence="2">Sugar phosphate isomerases/epimerases</fullName>
    </submittedName>
</protein>
<feature type="domain" description="Xylose isomerase-like TIM barrel" evidence="1">
    <location>
        <begin position="27"/>
        <end position="257"/>
    </location>
</feature>
<dbReference type="EMBL" id="HF951689">
    <property type="protein sequence ID" value="CCW34600.1"/>
    <property type="molecule type" value="Genomic_DNA"/>
</dbReference>
<dbReference type="GO" id="GO:0016853">
    <property type="term" value="F:isomerase activity"/>
    <property type="evidence" value="ECO:0007669"/>
    <property type="project" value="UniProtKB-KW"/>
</dbReference>
<gene>
    <name evidence="2" type="ORF">CCALI_00775</name>
</gene>
<dbReference type="PANTHER" id="PTHR12110:SF41">
    <property type="entry name" value="INOSOSE DEHYDRATASE"/>
    <property type="match status" value="1"/>
</dbReference>
<organism evidence="2 3">
    <name type="scientific">Chthonomonas calidirosea (strain DSM 23976 / ICMP 18418 / T49)</name>
    <dbReference type="NCBI Taxonomy" id="1303518"/>
    <lineage>
        <taxon>Bacteria</taxon>
        <taxon>Bacillati</taxon>
        <taxon>Armatimonadota</taxon>
        <taxon>Chthonomonadia</taxon>
        <taxon>Chthonomonadales</taxon>
        <taxon>Chthonomonadaceae</taxon>
        <taxon>Chthonomonas</taxon>
    </lineage>
</organism>
<proteinExistence type="predicted"/>
<dbReference type="PATRIC" id="fig|1303518.3.peg.784"/>
<dbReference type="InParanoid" id="S0ETQ2"/>
<keyword evidence="2" id="KW-0413">Isomerase</keyword>
<keyword evidence="3" id="KW-1185">Reference proteome</keyword>
<name>S0ETQ2_CHTCT</name>
<dbReference type="Gene3D" id="3.20.20.150">
    <property type="entry name" value="Divalent-metal-dependent TIM barrel enzymes"/>
    <property type="match status" value="1"/>
</dbReference>
<dbReference type="KEGG" id="ccz:CCALI_00775"/>
<dbReference type="InterPro" id="IPR036237">
    <property type="entry name" value="Xyl_isomerase-like_sf"/>
</dbReference>
<dbReference type="STRING" id="454171.CP488_00376"/>
<evidence type="ECO:0000313" key="2">
    <source>
        <dbReference type="EMBL" id="CCW34600.1"/>
    </source>
</evidence>
<evidence type="ECO:0000313" key="3">
    <source>
        <dbReference type="Proteomes" id="UP000014227"/>
    </source>
</evidence>
<dbReference type="PANTHER" id="PTHR12110">
    <property type="entry name" value="HYDROXYPYRUVATE ISOMERASE"/>
    <property type="match status" value="1"/>
</dbReference>
<dbReference type="eggNOG" id="COG1082">
    <property type="taxonomic scope" value="Bacteria"/>
</dbReference>
<accession>S0ETQ2</accession>
<dbReference type="Pfam" id="PF01261">
    <property type="entry name" value="AP_endonuc_2"/>
    <property type="match status" value="1"/>
</dbReference>
<dbReference type="InterPro" id="IPR050312">
    <property type="entry name" value="IolE/XylAMocC-like"/>
</dbReference>
<reference evidence="3" key="1">
    <citation type="submission" date="2013-03" db="EMBL/GenBank/DDBJ databases">
        <title>Genome sequence of Chthonomonas calidirosea, the first sequenced genome from the Armatimonadetes phylum (formally candidate division OP10).</title>
        <authorList>
            <person name="Lee K.C.Y."/>
            <person name="Morgan X.C."/>
            <person name="Dunfield P.F."/>
            <person name="Tamas I."/>
            <person name="Houghton K.M."/>
            <person name="Vyssotski M."/>
            <person name="Ryan J.L.J."/>
            <person name="Lagutin K."/>
            <person name="McDonald I.R."/>
            <person name="Stott M.B."/>
        </authorList>
    </citation>
    <scope>NUCLEOTIDE SEQUENCE [LARGE SCALE GENOMIC DNA]</scope>
    <source>
        <strain evidence="3">DSM 23976 / ICMP 18418 / T49</strain>
    </source>
</reference>
<dbReference type="RefSeq" id="WP_016482160.1">
    <property type="nucleotide sequence ID" value="NC_021487.1"/>
</dbReference>
<evidence type="ECO:0000259" key="1">
    <source>
        <dbReference type="Pfam" id="PF01261"/>
    </source>
</evidence>
<dbReference type="FunCoup" id="S0ETQ2">
    <property type="interactions" value="23"/>
</dbReference>
<dbReference type="HOGENOM" id="CLU_059523_1_2_0"/>
<dbReference type="AlphaFoldDB" id="S0ETQ2"/>
<sequence>METLKPQVAVQLIVFGEKARNDIEGTLREVAAAGYTAFEGGHLFAMYGEARMRSLLDTLHLGVSGAHFGYGEYTDDSKVEGIISYAKALGIENVMCSGVAAGTVEGYLASAKRFNEVGRRLADEGIAFNYHNHDWEFKDLGGGTTGMQILAQETDPHLVRFNLDVFWLYYAGQNPAAFIREHAQRAGYFHFKDGRRCVGADGKITPEFLELGRGEVPLEEAYAAAQEVGARWIVVEQDRSQLPPLEAITVSRNYLRERFGI</sequence>
<dbReference type="Proteomes" id="UP000014227">
    <property type="component" value="Chromosome I"/>
</dbReference>
<dbReference type="SUPFAM" id="SSF51658">
    <property type="entry name" value="Xylose isomerase-like"/>
    <property type="match status" value="1"/>
</dbReference>
<dbReference type="InterPro" id="IPR013022">
    <property type="entry name" value="Xyl_isomerase-like_TIM-brl"/>
</dbReference>